<protein>
    <submittedName>
        <fullName evidence="5">dTDP-4-amino-4,6-dideoxygalactose transaminase</fullName>
    </submittedName>
</protein>
<gene>
    <name evidence="5" type="ORF">J3R75_003855</name>
</gene>
<dbReference type="GO" id="GO:0000271">
    <property type="term" value="P:polysaccharide biosynthetic process"/>
    <property type="evidence" value="ECO:0007669"/>
    <property type="project" value="TreeGrafter"/>
</dbReference>
<dbReference type="EMBL" id="JAUSVL010000001">
    <property type="protein sequence ID" value="MDQ0291748.1"/>
    <property type="molecule type" value="Genomic_DNA"/>
</dbReference>
<evidence type="ECO:0000313" key="5">
    <source>
        <dbReference type="EMBL" id="MDQ0291748.1"/>
    </source>
</evidence>
<comment type="caution">
    <text evidence="5">The sequence shown here is derived from an EMBL/GenBank/DDBJ whole genome shotgun (WGS) entry which is preliminary data.</text>
</comment>
<dbReference type="InterPro" id="IPR015422">
    <property type="entry name" value="PyrdxlP-dep_Trfase_small"/>
</dbReference>
<sequence>MFEIGEAEINAVADTIRRGILTRFQGKTDGYLARSERALAEMVGVKHALMVNSGTSALICDMVALGIGKGDEVLVSAYTWISTPLAPMLLGAVPRLVEIDESLTMDPDDLERKITPRTKAIMVIHMNNRPCNMDRIMAIADKHGIPVVEDACQAVGGIYKGRRLGSIGRIGAFSFNNYKNITCGEGGAVLTDDDELFDRARLWHDAGTFVQSYDAAIKIPYFAGQDYRASEIEGALIFEQLKRLDPCMAMWRERVALATKVIQEQGRYRIAPHHDPANAVSMALVFPSEQDFQAFSARSGVKNIFDTAGRHIYTNWPPLVEKRAYRDDVNPFLTPEGRDACYDATAAPKTLDILKRSAHLGVAWNAPLDDVAAWAKNL</sequence>
<accession>A0AAE4AR26</accession>
<dbReference type="SUPFAM" id="SSF53383">
    <property type="entry name" value="PLP-dependent transferases"/>
    <property type="match status" value="1"/>
</dbReference>
<dbReference type="InterPro" id="IPR000653">
    <property type="entry name" value="DegT/StrS_aminotransferase"/>
</dbReference>
<evidence type="ECO:0000256" key="4">
    <source>
        <dbReference type="RuleBase" id="RU004508"/>
    </source>
</evidence>
<dbReference type="InterPro" id="IPR015421">
    <property type="entry name" value="PyrdxlP-dep_Trfase_major"/>
</dbReference>
<keyword evidence="3 4" id="KW-0663">Pyridoxal phosphate</keyword>
<feature type="active site" description="Proton acceptor" evidence="2">
    <location>
        <position position="179"/>
    </location>
</feature>
<reference evidence="5" key="1">
    <citation type="submission" date="2023-07" db="EMBL/GenBank/DDBJ databases">
        <title>Genomic Encyclopedia of Type Strains, Phase IV (KMG-IV): sequencing the most valuable type-strain genomes for metagenomic binning, comparative biology and taxonomic classification.</title>
        <authorList>
            <person name="Goeker M."/>
        </authorList>
    </citation>
    <scope>NUCLEOTIDE SEQUENCE</scope>
    <source>
        <strain evidence="5">DSM 24202</strain>
    </source>
</reference>
<dbReference type="Proteomes" id="UP001238163">
    <property type="component" value="Unassembled WGS sequence"/>
</dbReference>
<feature type="modified residue" description="N6-(pyridoxal phosphate)lysine" evidence="3">
    <location>
        <position position="179"/>
    </location>
</feature>
<proteinExistence type="inferred from homology"/>
<dbReference type="GO" id="GO:0008483">
    <property type="term" value="F:transaminase activity"/>
    <property type="evidence" value="ECO:0007669"/>
    <property type="project" value="TreeGrafter"/>
</dbReference>
<dbReference type="GO" id="GO:0030170">
    <property type="term" value="F:pyridoxal phosphate binding"/>
    <property type="evidence" value="ECO:0007669"/>
    <property type="project" value="TreeGrafter"/>
</dbReference>
<dbReference type="Pfam" id="PF01041">
    <property type="entry name" value="DegT_DnrJ_EryC1"/>
    <property type="match status" value="1"/>
</dbReference>
<organism evidence="5 6">
    <name type="scientific">Oligosphaera ethanolica</name>
    <dbReference type="NCBI Taxonomy" id="760260"/>
    <lineage>
        <taxon>Bacteria</taxon>
        <taxon>Pseudomonadati</taxon>
        <taxon>Lentisphaerota</taxon>
        <taxon>Oligosphaeria</taxon>
        <taxon>Oligosphaerales</taxon>
        <taxon>Oligosphaeraceae</taxon>
        <taxon>Oligosphaera</taxon>
    </lineage>
</organism>
<dbReference type="Gene3D" id="3.40.640.10">
    <property type="entry name" value="Type I PLP-dependent aspartate aminotransferase-like (Major domain)"/>
    <property type="match status" value="1"/>
</dbReference>
<keyword evidence="6" id="KW-1185">Reference proteome</keyword>
<dbReference type="Gene3D" id="3.90.1150.10">
    <property type="entry name" value="Aspartate Aminotransferase, domain 1"/>
    <property type="match status" value="1"/>
</dbReference>
<dbReference type="RefSeq" id="WP_307264989.1">
    <property type="nucleotide sequence ID" value="NZ_JAUSVL010000001.1"/>
</dbReference>
<dbReference type="PANTHER" id="PTHR30244">
    <property type="entry name" value="TRANSAMINASE"/>
    <property type="match status" value="1"/>
</dbReference>
<evidence type="ECO:0000256" key="3">
    <source>
        <dbReference type="PIRSR" id="PIRSR000390-2"/>
    </source>
</evidence>
<evidence type="ECO:0000256" key="2">
    <source>
        <dbReference type="PIRSR" id="PIRSR000390-1"/>
    </source>
</evidence>
<dbReference type="AlphaFoldDB" id="A0AAE4AR26"/>
<name>A0AAE4AR26_9BACT</name>
<dbReference type="InterPro" id="IPR015424">
    <property type="entry name" value="PyrdxlP-dep_Trfase"/>
</dbReference>
<dbReference type="CDD" id="cd00616">
    <property type="entry name" value="AHBA_syn"/>
    <property type="match status" value="1"/>
</dbReference>
<evidence type="ECO:0000256" key="1">
    <source>
        <dbReference type="ARBA" id="ARBA00037999"/>
    </source>
</evidence>
<comment type="similarity">
    <text evidence="1 4">Belongs to the DegT/DnrJ/EryC1 family.</text>
</comment>
<dbReference type="PIRSF" id="PIRSF000390">
    <property type="entry name" value="PLP_StrS"/>
    <property type="match status" value="1"/>
</dbReference>
<evidence type="ECO:0000313" key="6">
    <source>
        <dbReference type="Proteomes" id="UP001238163"/>
    </source>
</evidence>
<dbReference type="PANTHER" id="PTHR30244:SF34">
    <property type="entry name" value="DTDP-4-AMINO-4,6-DIDEOXYGALACTOSE TRANSAMINASE"/>
    <property type="match status" value="1"/>
</dbReference>